<reference evidence="1" key="1">
    <citation type="submission" date="2021-12" db="EMBL/GenBank/DDBJ databases">
        <title>Bradyrhizobium xenonodulans sp. nov.</title>
        <authorList>
            <person name="Claassens R."/>
            <person name="Venter S.N."/>
            <person name="Beukes C.W."/>
            <person name="Stepkowski T."/>
            <person name="Steenkamp E.T."/>
        </authorList>
    </citation>
    <scope>NUCLEOTIDE SEQUENCE</scope>
    <source>
        <strain evidence="1">14AB</strain>
    </source>
</reference>
<organism evidence="1 2">
    <name type="scientific">Bradyrhizobium xenonodulans</name>
    <dbReference type="NCBI Taxonomy" id="2736875"/>
    <lineage>
        <taxon>Bacteria</taxon>
        <taxon>Pseudomonadati</taxon>
        <taxon>Pseudomonadota</taxon>
        <taxon>Alphaproteobacteria</taxon>
        <taxon>Hyphomicrobiales</taxon>
        <taxon>Nitrobacteraceae</taxon>
        <taxon>Bradyrhizobium</taxon>
    </lineage>
</organism>
<evidence type="ECO:0000313" key="1">
    <source>
        <dbReference type="EMBL" id="WBL80767.1"/>
    </source>
</evidence>
<proteinExistence type="predicted"/>
<keyword evidence="2" id="KW-1185">Reference proteome</keyword>
<dbReference type="RefSeq" id="WP_270168306.1">
    <property type="nucleotide sequence ID" value="NZ_CP089391.1"/>
</dbReference>
<dbReference type="EMBL" id="CP089391">
    <property type="protein sequence ID" value="WBL80767.1"/>
    <property type="molecule type" value="Genomic_DNA"/>
</dbReference>
<gene>
    <name evidence="1" type="ORF">I3J27_10210</name>
</gene>
<evidence type="ECO:0000313" key="2">
    <source>
        <dbReference type="Proteomes" id="UP001179614"/>
    </source>
</evidence>
<sequence>MAATSLVAGYGRSFAETASILKCRLAFDPIALRYVDARRLSNRLGIGISASERFGVRWHHGRPLRAAEPGN</sequence>
<accession>A0ABY7MQU7</accession>
<protein>
    <submittedName>
        <fullName evidence="1">Uncharacterized protein</fullName>
    </submittedName>
</protein>
<name>A0ABY7MQU7_9BRAD</name>
<dbReference type="Proteomes" id="UP001179614">
    <property type="component" value="Chromosome"/>
</dbReference>